<feature type="region of interest" description="Disordered" evidence="6">
    <location>
        <begin position="334"/>
        <end position="357"/>
    </location>
</feature>
<name>A0ABD3NWL4_9STRA</name>
<dbReference type="CDD" id="cd02440">
    <property type="entry name" value="AdoMet_MTases"/>
    <property type="match status" value="1"/>
</dbReference>
<dbReference type="GO" id="GO:0008033">
    <property type="term" value="P:tRNA processing"/>
    <property type="evidence" value="ECO:0007669"/>
    <property type="project" value="UniProtKB-KW"/>
</dbReference>
<keyword evidence="5" id="KW-0819">tRNA processing</keyword>
<feature type="compositionally biased region" description="Low complexity" evidence="6">
    <location>
        <begin position="91"/>
        <end position="108"/>
    </location>
</feature>
<dbReference type="SUPFAM" id="SSF51197">
    <property type="entry name" value="Clavaminate synthase-like"/>
    <property type="match status" value="1"/>
</dbReference>
<dbReference type="InterPro" id="IPR053943">
    <property type="entry name" value="RlmKL-like_Mtase_CS"/>
</dbReference>
<keyword evidence="4" id="KW-0808">Transferase</keyword>
<reference evidence="8 9" key="1">
    <citation type="submission" date="2024-10" db="EMBL/GenBank/DDBJ databases">
        <title>Updated reference genomes for cyclostephanoid diatoms.</title>
        <authorList>
            <person name="Roberts W.R."/>
            <person name="Alverson A.J."/>
        </authorList>
    </citation>
    <scope>NUCLEOTIDE SEQUENCE [LARGE SCALE GENOMIC DNA]</scope>
    <source>
        <strain evidence="8 9">AJA276-08</strain>
    </source>
</reference>
<proteinExistence type="predicted"/>
<dbReference type="SUPFAM" id="SSF53335">
    <property type="entry name" value="S-adenosyl-L-methionine-dependent methyltransferases"/>
    <property type="match status" value="1"/>
</dbReference>
<evidence type="ECO:0000256" key="5">
    <source>
        <dbReference type="ARBA" id="ARBA00022694"/>
    </source>
</evidence>
<dbReference type="GO" id="GO:0008168">
    <property type="term" value="F:methyltransferase activity"/>
    <property type="evidence" value="ECO:0007669"/>
    <property type="project" value="UniProtKB-KW"/>
</dbReference>
<accession>A0ABD3NWL4</accession>
<dbReference type="InterPro" id="IPR027450">
    <property type="entry name" value="AlkB-like"/>
</dbReference>
<dbReference type="Pfam" id="PF01170">
    <property type="entry name" value="UPF0020"/>
    <property type="match status" value="1"/>
</dbReference>
<dbReference type="EMBL" id="JALLAZ020001136">
    <property type="protein sequence ID" value="KAL3780002.1"/>
    <property type="molecule type" value="Genomic_DNA"/>
</dbReference>
<dbReference type="Gene3D" id="3.30.2130.30">
    <property type="match status" value="1"/>
</dbReference>
<feature type="domain" description="Fe2OG dioxygenase" evidence="7">
    <location>
        <begin position="168"/>
        <end position="266"/>
    </location>
</feature>
<evidence type="ECO:0000256" key="6">
    <source>
        <dbReference type="SAM" id="MobiDB-lite"/>
    </source>
</evidence>
<dbReference type="PANTHER" id="PTHR14911:SF13">
    <property type="entry name" value="TRNA (GUANINE(6)-N2)-METHYLTRANSFERASE THUMP3"/>
    <property type="match status" value="1"/>
</dbReference>
<feature type="compositionally biased region" description="Basic residues" evidence="6">
    <location>
        <begin position="56"/>
        <end position="76"/>
    </location>
</feature>
<evidence type="ECO:0000256" key="2">
    <source>
        <dbReference type="ARBA" id="ARBA00022490"/>
    </source>
</evidence>
<dbReference type="PANTHER" id="PTHR14911">
    <property type="entry name" value="THUMP DOMAIN-CONTAINING"/>
    <property type="match status" value="1"/>
</dbReference>
<evidence type="ECO:0000256" key="3">
    <source>
        <dbReference type="ARBA" id="ARBA00022603"/>
    </source>
</evidence>
<dbReference type="GO" id="GO:0032259">
    <property type="term" value="P:methylation"/>
    <property type="evidence" value="ECO:0007669"/>
    <property type="project" value="UniProtKB-KW"/>
</dbReference>
<organism evidence="8 9">
    <name type="scientific">Stephanodiscus triporus</name>
    <dbReference type="NCBI Taxonomy" id="2934178"/>
    <lineage>
        <taxon>Eukaryota</taxon>
        <taxon>Sar</taxon>
        <taxon>Stramenopiles</taxon>
        <taxon>Ochrophyta</taxon>
        <taxon>Bacillariophyta</taxon>
        <taxon>Coscinodiscophyceae</taxon>
        <taxon>Thalassiosirophycidae</taxon>
        <taxon>Stephanodiscales</taxon>
        <taxon>Stephanodiscaceae</taxon>
        <taxon>Stephanodiscus</taxon>
    </lineage>
</organism>
<dbReference type="Proteomes" id="UP001530315">
    <property type="component" value="Unassembled WGS sequence"/>
</dbReference>
<dbReference type="SUPFAM" id="SSF143437">
    <property type="entry name" value="THUMP domain-like"/>
    <property type="match status" value="1"/>
</dbReference>
<keyword evidence="2" id="KW-0963">Cytoplasm</keyword>
<dbReference type="PROSITE" id="PS01261">
    <property type="entry name" value="UPF0020"/>
    <property type="match status" value="1"/>
</dbReference>
<keyword evidence="3" id="KW-0489">Methyltransferase</keyword>
<dbReference type="InterPro" id="IPR037151">
    <property type="entry name" value="AlkB-like_sf"/>
</dbReference>
<dbReference type="InterPro" id="IPR005123">
    <property type="entry name" value="Oxoglu/Fe-dep_dioxygenase_dom"/>
</dbReference>
<dbReference type="PROSITE" id="PS51471">
    <property type="entry name" value="FE2OG_OXY"/>
    <property type="match status" value="1"/>
</dbReference>
<gene>
    <name evidence="8" type="ORF">ACHAW5_008323</name>
</gene>
<keyword evidence="9" id="KW-1185">Reference proteome</keyword>
<evidence type="ECO:0000259" key="7">
    <source>
        <dbReference type="PROSITE" id="PS51471"/>
    </source>
</evidence>
<dbReference type="InterPro" id="IPR000241">
    <property type="entry name" value="RlmKL-like_Mtase"/>
</dbReference>
<sequence>SVSSCPSALAVRVSRSELPSASGRRRRVSRVLGGVPWITPKINRWVCLMERSCRNRRRRRHRRGRRGRRRRRRGRRRRDEDDGGGGGGRGAAAATRSTRTTTTTSSGYRYRDAPSGGGRSTIGFHPAVRSIKLLAEEWYNSRLDELSSSGGGGGGGGGEGGRSRGRVAFDVCLLNYYEDGKQRIGWHADREEIGRSTPVASISLGATRRFMARSRSDGGRDRATVYMENGCAIFMENEFQELYLHSVPREADVCRGRINLTFRCSRYYRAYARPFGIAGYVAVCRRIDADEEEEEEEERTSLEGALLRLRTAHHVLRYHDHFELIDVLSSSGVPKATTETINGKSEEEEEEEGGDKGRVKSNVVVGSITGEMLYEYYKARLTSGDASVSSLANLEEGGTFRTTCERIGCGHGFQAPEVEREVGGAMSEYYAHVRPKMSDFDVQVRVDVISTKVIVGTQINVDDLSKERHFLRFRNAVTIKTNLAYAMIRCANIKRGDLVVDPFCGSGTILLEALDVYQKQIKCVGMDVSRRSANGAQENARAEGFDDEMCKFHCCDARNFRKKLEEESVGAIVTNLPWGVMTGHKNVSDLQSMYEVFLRTAWYILKDKARIVMLVLRGLQLTRIIRKLSGRYRLLSVNCVRTTNNLPSIVVVEKVAVDQVRDAVKRQLGYLAQFVSVSPEMYQAVHYEKIDETTF</sequence>
<evidence type="ECO:0000313" key="8">
    <source>
        <dbReference type="EMBL" id="KAL3780002.1"/>
    </source>
</evidence>
<protein>
    <recommendedName>
        <fullName evidence="7">Fe2OG dioxygenase domain-containing protein</fullName>
    </recommendedName>
</protein>
<comment type="caution">
    <text evidence="8">The sequence shown here is derived from an EMBL/GenBank/DDBJ whole genome shotgun (WGS) entry which is preliminary data.</text>
</comment>
<dbReference type="Pfam" id="PF13532">
    <property type="entry name" value="2OG-FeII_Oxy_2"/>
    <property type="match status" value="1"/>
</dbReference>
<dbReference type="AlphaFoldDB" id="A0ABD3NWL4"/>
<dbReference type="Gene3D" id="3.40.50.150">
    <property type="entry name" value="Vaccinia Virus protein VP39"/>
    <property type="match status" value="1"/>
</dbReference>
<evidence type="ECO:0000256" key="1">
    <source>
        <dbReference type="ARBA" id="ARBA00004496"/>
    </source>
</evidence>
<dbReference type="GO" id="GO:0043527">
    <property type="term" value="C:tRNA methyltransferase complex"/>
    <property type="evidence" value="ECO:0007669"/>
    <property type="project" value="UniProtKB-ARBA"/>
</dbReference>
<comment type="subcellular location">
    <subcellularLocation>
        <location evidence="1">Cytoplasm</location>
    </subcellularLocation>
</comment>
<dbReference type="InterPro" id="IPR029063">
    <property type="entry name" value="SAM-dependent_MTases_sf"/>
</dbReference>
<evidence type="ECO:0000313" key="9">
    <source>
        <dbReference type="Proteomes" id="UP001530315"/>
    </source>
</evidence>
<feature type="compositionally biased region" description="Polar residues" evidence="6">
    <location>
        <begin position="334"/>
        <end position="343"/>
    </location>
</feature>
<dbReference type="GO" id="GO:0005737">
    <property type="term" value="C:cytoplasm"/>
    <property type="evidence" value="ECO:0007669"/>
    <property type="project" value="UniProtKB-SubCell"/>
</dbReference>
<dbReference type="Gene3D" id="2.60.120.590">
    <property type="entry name" value="Alpha-ketoglutarate-dependent dioxygenase AlkB-like"/>
    <property type="match status" value="1"/>
</dbReference>
<feature type="non-terminal residue" evidence="8">
    <location>
        <position position="1"/>
    </location>
</feature>
<evidence type="ECO:0000256" key="4">
    <source>
        <dbReference type="ARBA" id="ARBA00022679"/>
    </source>
</evidence>
<feature type="region of interest" description="Disordered" evidence="6">
    <location>
        <begin position="56"/>
        <end position="123"/>
    </location>
</feature>